<organism evidence="7 8">
    <name type="scientific">Actinomyces oris</name>
    <dbReference type="NCBI Taxonomy" id="544580"/>
    <lineage>
        <taxon>Bacteria</taxon>
        <taxon>Bacillati</taxon>
        <taxon>Actinomycetota</taxon>
        <taxon>Actinomycetes</taxon>
        <taxon>Actinomycetales</taxon>
        <taxon>Actinomycetaceae</taxon>
        <taxon>Actinomyces</taxon>
    </lineage>
</organism>
<feature type="binding site" evidence="5">
    <location>
        <position position="107"/>
    </location>
    <ligand>
        <name>Mg(2+)</name>
        <dbReference type="ChEBI" id="CHEBI:18420"/>
        <label>1</label>
        <note>catalytic</note>
    </ligand>
</feature>
<gene>
    <name evidence="7" type="ORF">BKH32_07265</name>
</gene>
<evidence type="ECO:0000313" key="8">
    <source>
        <dbReference type="Proteomes" id="UP000185736"/>
    </source>
</evidence>
<reference evidence="7 8" key="1">
    <citation type="submission" date="2016-12" db="EMBL/GenBank/DDBJ databases">
        <title>Genomic comparison of strains in the 'Actinomyces naeslundii' group.</title>
        <authorList>
            <person name="Mughal S.R."/>
            <person name="Do T."/>
            <person name="Gilbert S.C."/>
            <person name="Witherden E.A."/>
            <person name="Didelot X."/>
            <person name="Beighton D."/>
        </authorList>
    </citation>
    <scope>NUCLEOTIDE SEQUENCE [LARGE SCALE GENOMIC DNA]</scope>
    <source>
        <strain evidence="7 8">S64C</strain>
    </source>
</reference>
<dbReference type="GO" id="GO:0046872">
    <property type="term" value="F:metal ion binding"/>
    <property type="evidence" value="ECO:0007669"/>
    <property type="project" value="UniProtKB-KW"/>
</dbReference>
<dbReference type="PROSITE" id="PS00630">
    <property type="entry name" value="IMP_2"/>
    <property type="match status" value="1"/>
</dbReference>
<dbReference type="InterPro" id="IPR000760">
    <property type="entry name" value="Inositol_monophosphatase-like"/>
</dbReference>
<proteinExistence type="predicted"/>
<evidence type="ECO:0000256" key="5">
    <source>
        <dbReference type="PIRSR" id="PIRSR600760-2"/>
    </source>
</evidence>
<dbReference type="GO" id="GO:0007165">
    <property type="term" value="P:signal transduction"/>
    <property type="evidence" value="ECO:0007669"/>
    <property type="project" value="TreeGrafter"/>
</dbReference>
<dbReference type="Proteomes" id="UP000185736">
    <property type="component" value="Unassembled WGS sequence"/>
</dbReference>
<evidence type="ECO:0000256" key="1">
    <source>
        <dbReference type="ARBA" id="ARBA00001033"/>
    </source>
</evidence>
<accession>A0A1Q8I0L8</accession>
<comment type="caution">
    <text evidence="7">The sequence shown here is derived from an EMBL/GenBank/DDBJ whole genome shotgun (WGS) entry which is preliminary data.</text>
</comment>
<name>A0A1Q8I0L8_9ACTO</name>
<keyword evidence="3 5" id="KW-0479">Metal-binding</keyword>
<feature type="binding site" evidence="5">
    <location>
        <position position="238"/>
    </location>
    <ligand>
        <name>Mg(2+)</name>
        <dbReference type="ChEBI" id="CHEBI:18420"/>
        <label>1</label>
        <note>catalytic</note>
    </ligand>
</feature>
<dbReference type="AlphaFoldDB" id="A0A1Q8I0L8"/>
<dbReference type="InterPro" id="IPR020550">
    <property type="entry name" value="Inositol_monophosphatase_CS"/>
</dbReference>
<feature type="binding site" evidence="5">
    <location>
        <position position="104"/>
    </location>
    <ligand>
        <name>Mg(2+)</name>
        <dbReference type="ChEBI" id="CHEBI:18420"/>
        <label>1</label>
        <note>catalytic</note>
    </ligand>
</feature>
<dbReference type="RefSeq" id="WP_075249319.1">
    <property type="nucleotide sequence ID" value="NZ_MSGO01000032.1"/>
</dbReference>
<dbReference type="PANTHER" id="PTHR20854:SF4">
    <property type="entry name" value="INOSITOL-1-MONOPHOSPHATASE-RELATED"/>
    <property type="match status" value="1"/>
</dbReference>
<evidence type="ECO:0000256" key="6">
    <source>
        <dbReference type="SAM" id="MobiDB-lite"/>
    </source>
</evidence>
<dbReference type="SUPFAM" id="SSF56655">
    <property type="entry name" value="Carbohydrate phosphatase"/>
    <property type="match status" value="1"/>
</dbReference>
<feature type="binding site" evidence="5">
    <location>
        <position position="85"/>
    </location>
    <ligand>
        <name>Mg(2+)</name>
        <dbReference type="ChEBI" id="CHEBI:18420"/>
        <label>1</label>
        <note>catalytic</note>
    </ligand>
</feature>
<comment type="catalytic activity">
    <reaction evidence="1">
        <text>a myo-inositol phosphate + H2O = myo-inositol + phosphate</text>
        <dbReference type="Rhea" id="RHEA:24056"/>
        <dbReference type="ChEBI" id="CHEBI:15377"/>
        <dbReference type="ChEBI" id="CHEBI:17268"/>
        <dbReference type="ChEBI" id="CHEBI:43474"/>
        <dbReference type="ChEBI" id="CHEBI:84139"/>
        <dbReference type="EC" id="3.1.3.25"/>
    </reaction>
</comment>
<dbReference type="CDD" id="cd01637">
    <property type="entry name" value="IMPase_like"/>
    <property type="match status" value="1"/>
</dbReference>
<dbReference type="EC" id="3.1.3.25" evidence="2"/>
<evidence type="ECO:0000256" key="4">
    <source>
        <dbReference type="ARBA" id="ARBA00022842"/>
    </source>
</evidence>
<dbReference type="GO" id="GO:0046854">
    <property type="term" value="P:phosphatidylinositol phosphate biosynthetic process"/>
    <property type="evidence" value="ECO:0007669"/>
    <property type="project" value="InterPro"/>
</dbReference>
<dbReference type="GO" id="GO:0008934">
    <property type="term" value="F:inositol monophosphate 1-phosphatase activity"/>
    <property type="evidence" value="ECO:0007669"/>
    <property type="project" value="TreeGrafter"/>
</dbReference>
<dbReference type="PRINTS" id="PR00377">
    <property type="entry name" value="IMPHPHTASES"/>
</dbReference>
<dbReference type="PANTHER" id="PTHR20854">
    <property type="entry name" value="INOSITOL MONOPHOSPHATASE"/>
    <property type="match status" value="1"/>
</dbReference>
<dbReference type="EMBL" id="MSGO01000032">
    <property type="protein sequence ID" value="OLL14651.1"/>
    <property type="molecule type" value="Genomic_DNA"/>
</dbReference>
<comment type="cofactor">
    <cofactor evidence="5">
        <name>Mg(2+)</name>
        <dbReference type="ChEBI" id="CHEBI:18420"/>
    </cofactor>
</comment>
<evidence type="ECO:0000256" key="3">
    <source>
        <dbReference type="ARBA" id="ARBA00022723"/>
    </source>
</evidence>
<dbReference type="Gene3D" id="3.40.190.80">
    <property type="match status" value="1"/>
</dbReference>
<feature type="region of interest" description="Disordered" evidence="6">
    <location>
        <begin position="1"/>
        <end position="20"/>
    </location>
</feature>
<evidence type="ECO:0000256" key="2">
    <source>
        <dbReference type="ARBA" id="ARBA00013106"/>
    </source>
</evidence>
<keyword evidence="4 5" id="KW-0460">Magnesium</keyword>
<dbReference type="Gene3D" id="3.30.540.10">
    <property type="entry name" value="Fructose-1,6-Bisphosphatase, subunit A, domain 1"/>
    <property type="match status" value="1"/>
</dbReference>
<dbReference type="GO" id="GO:0006020">
    <property type="term" value="P:inositol metabolic process"/>
    <property type="evidence" value="ECO:0007669"/>
    <property type="project" value="TreeGrafter"/>
</dbReference>
<sequence>MSAVGGGSVTPKPSQGPTSSACLEDLLAHGVAAVRQAAAFALDPGEELRIEAKAHRNDLVTQVDRGVEERIAGHLEATGVPIHGEEAHRVEDFEDYRGRAWVLDPIDGTLNYVATHRDWAISLALVDDGVPTVAVLADPVADRLYTAVRGRGAWVQPLRMGSAGADAAAPRALERLEDLPLSEGMLIAHYQLTQDTGIGRAIEASRGMRCYGAAALEMAEVAAGGAVVYAQPRLQPWDVAAGALLCAETGAVLTRMDGAPFDVRRAGSLLVGTPTAHAEVLGHLRAGGA</sequence>
<feature type="compositionally biased region" description="Polar residues" evidence="6">
    <location>
        <begin position="11"/>
        <end position="20"/>
    </location>
</feature>
<feature type="binding site" evidence="5">
    <location>
        <position position="106"/>
    </location>
    <ligand>
        <name>Mg(2+)</name>
        <dbReference type="ChEBI" id="CHEBI:18420"/>
        <label>1</label>
        <note>catalytic</note>
    </ligand>
</feature>
<dbReference type="Pfam" id="PF00459">
    <property type="entry name" value="Inositol_P"/>
    <property type="match status" value="1"/>
</dbReference>
<evidence type="ECO:0000313" key="7">
    <source>
        <dbReference type="EMBL" id="OLL14651.1"/>
    </source>
</evidence>
<protein>
    <recommendedName>
        <fullName evidence="2">inositol-phosphate phosphatase</fullName>
        <ecNumber evidence="2">3.1.3.25</ecNumber>
    </recommendedName>
</protein>